<sequence length="285" mass="30906">MVHVSWRSRHRHELDIGDPNVSPEKDISTFASTPMDNAAAVNLSMAYSCLLCPGYEYAILPLDAIWYLAGSRGVSAQSMARYTPGEIGDQLRRSVSHTGRSLKFLVALTAVLFSLSQSAASPVPAHDILETRAADTCHPDEAIALLRGYSASGHNHFYTTSVVEMENAVASGYYTSEGITGLVFSGPVESNMEPLYRLYNVRAVDHFYTTSLSERDNAAAQYGYVYEGVAAYIYASQICGSVPLLRGYSASVVDHFYTTSVAEMENAIAYAGYVSEGITGYVLPA</sequence>
<accession>A0A4Y9ZZ06</accession>
<evidence type="ECO:0000259" key="1">
    <source>
        <dbReference type="Pfam" id="PF18885"/>
    </source>
</evidence>
<protein>
    <recommendedName>
        <fullName evidence="1">DUF5648 domain-containing protein</fullName>
    </recommendedName>
</protein>
<organism evidence="2 3">
    <name type="scientific">Hericium alpestre</name>
    <dbReference type="NCBI Taxonomy" id="135208"/>
    <lineage>
        <taxon>Eukaryota</taxon>
        <taxon>Fungi</taxon>
        <taxon>Dikarya</taxon>
        <taxon>Basidiomycota</taxon>
        <taxon>Agaricomycotina</taxon>
        <taxon>Agaricomycetes</taxon>
        <taxon>Russulales</taxon>
        <taxon>Hericiaceae</taxon>
        <taxon>Hericium</taxon>
    </lineage>
</organism>
<dbReference type="Proteomes" id="UP000298061">
    <property type="component" value="Unassembled WGS sequence"/>
</dbReference>
<dbReference type="OrthoDB" id="9971254at2759"/>
<dbReference type="EMBL" id="SFCI01000624">
    <property type="protein sequence ID" value="TFY78739.1"/>
    <property type="molecule type" value="Genomic_DNA"/>
</dbReference>
<evidence type="ECO:0000313" key="3">
    <source>
        <dbReference type="Proteomes" id="UP000298061"/>
    </source>
</evidence>
<dbReference type="AlphaFoldDB" id="A0A4Y9ZZ06"/>
<reference evidence="2 3" key="1">
    <citation type="submission" date="2019-02" db="EMBL/GenBank/DDBJ databases">
        <title>Genome sequencing of the rare red list fungi Hericium alpestre (H. flagellum).</title>
        <authorList>
            <person name="Buettner E."/>
            <person name="Kellner H."/>
        </authorList>
    </citation>
    <scope>NUCLEOTIDE SEQUENCE [LARGE SCALE GENOMIC DNA]</scope>
    <source>
        <strain evidence="2 3">DSM 108284</strain>
    </source>
</reference>
<evidence type="ECO:0000313" key="2">
    <source>
        <dbReference type="EMBL" id="TFY78739.1"/>
    </source>
</evidence>
<proteinExistence type="predicted"/>
<comment type="caution">
    <text evidence="2">The sequence shown here is derived from an EMBL/GenBank/DDBJ whole genome shotgun (WGS) entry which is preliminary data.</text>
</comment>
<gene>
    <name evidence="2" type="ORF">EWM64_g5272</name>
</gene>
<keyword evidence="3" id="KW-1185">Reference proteome</keyword>
<dbReference type="STRING" id="135208.A0A4Y9ZZ06"/>
<name>A0A4Y9ZZ06_9AGAM</name>
<dbReference type="InterPro" id="IPR043708">
    <property type="entry name" value="DUF5648"/>
</dbReference>
<dbReference type="Pfam" id="PF18885">
    <property type="entry name" value="DUF5648"/>
    <property type="match status" value="1"/>
</dbReference>
<feature type="domain" description="DUF5648" evidence="1">
    <location>
        <begin position="145"/>
        <end position="283"/>
    </location>
</feature>